<dbReference type="AlphaFoldDB" id="A0A0C3EAU5"/>
<reference evidence="1 2" key="1">
    <citation type="submission" date="2014-04" db="EMBL/GenBank/DDBJ databases">
        <authorList>
            <consortium name="DOE Joint Genome Institute"/>
            <person name="Kuo A."/>
            <person name="Kohler A."/>
            <person name="Nagy L.G."/>
            <person name="Floudas D."/>
            <person name="Copeland A."/>
            <person name="Barry K.W."/>
            <person name="Cichocki N."/>
            <person name="Veneault-Fourrey C."/>
            <person name="LaButti K."/>
            <person name="Lindquist E.A."/>
            <person name="Lipzen A."/>
            <person name="Lundell T."/>
            <person name="Morin E."/>
            <person name="Murat C."/>
            <person name="Sun H."/>
            <person name="Tunlid A."/>
            <person name="Henrissat B."/>
            <person name="Grigoriev I.V."/>
            <person name="Hibbett D.S."/>
            <person name="Martin F."/>
            <person name="Nordberg H.P."/>
            <person name="Cantor M.N."/>
            <person name="Hua S.X."/>
        </authorList>
    </citation>
    <scope>NUCLEOTIDE SEQUENCE [LARGE SCALE GENOMIC DNA]</scope>
    <source>
        <strain evidence="1 2">Foug A</strain>
    </source>
</reference>
<dbReference type="HOGENOM" id="CLU_2307703_0_0_1"/>
<dbReference type="Proteomes" id="UP000053989">
    <property type="component" value="Unassembled WGS sequence"/>
</dbReference>
<reference evidence="2" key="2">
    <citation type="submission" date="2015-01" db="EMBL/GenBank/DDBJ databases">
        <title>Evolutionary Origins and Diversification of the Mycorrhizal Mutualists.</title>
        <authorList>
            <consortium name="DOE Joint Genome Institute"/>
            <consortium name="Mycorrhizal Genomics Consortium"/>
            <person name="Kohler A."/>
            <person name="Kuo A."/>
            <person name="Nagy L.G."/>
            <person name="Floudas D."/>
            <person name="Copeland A."/>
            <person name="Barry K.W."/>
            <person name="Cichocki N."/>
            <person name="Veneault-Fourrey C."/>
            <person name="LaButti K."/>
            <person name="Lindquist E.A."/>
            <person name="Lipzen A."/>
            <person name="Lundell T."/>
            <person name="Morin E."/>
            <person name="Murat C."/>
            <person name="Riley R."/>
            <person name="Ohm R."/>
            <person name="Sun H."/>
            <person name="Tunlid A."/>
            <person name="Henrissat B."/>
            <person name="Grigoriev I.V."/>
            <person name="Hibbett D.S."/>
            <person name="Martin F."/>
        </authorList>
    </citation>
    <scope>NUCLEOTIDE SEQUENCE [LARGE SCALE GENOMIC DNA]</scope>
    <source>
        <strain evidence="2">Foug A</strain>
    </source>
</reference>
<name>A0A0C3EAU5_9AGAM</name>
<sequence>MGYKEYRFVGKTGSLLGATTIGAGKQGLVLLGPRSQHKRVIFVTTAVLTGQQSNVTVSFTFSSATESIVCLLRRRIPTIQREPIRLLSPNYTSSVPSTCA</sequence>
<keyword evidence="2" id="KW-1185">Reference proteome</keyword>
<proteinExistence type="predicted"/>
<accession>A0A0C3EAU5</accession>
<dbReference type="InParanoid" id="A0A0C3EAU5"/>
<gene>
    <name evidence="1" type="ORF">SCLCIDRAFT_469326</name>
</gene>
<dbReference type="EMBL" id="KN822022">
    <property type="protein sequence ID" value="KIM65459.1"/>
    <property type="molecule type" value="Genomic_DNA"/>
</dbReference>
<evidence type="ECO:0000313" key="1">
    <source>
        <dbReference type="EMBL" id="KIM65459.1"/>
    </source>
</evidence>
<protein>
    <submittedName>
        <fullName evidence="1">Uncharacterized protein</fullName>
    </submittedName>
</protein>
<evidence type="ECO:0000313" key="2">
    <source>
        <dbReference type="Proteomes" id="UP000053989"/>
    </source>
</evidence>
<organism evidence="1 2">
    <name type="scientific">Scleroderma citrinum Foug A</name>
    <dbReference type="NCBI Taxonomy" id="1036808"/>
    <lineage>
        <taxon>Eukaryota</taxon>
        <taxon>Fungi</taxon>
        <taxon>Dikarya</taxon>
        <taxon>Basidiomycota</taxon>
        <taxon>Agaricomycotina</taxon>
        <taxon>Agaricomycetes</taxon>
        <taxon>Agaricomycetidae</taxon>
        <taxon>Boletales</taxon>
        <taxon>Sclerodermatineae</taxon>
        <taxon>Sclerodermataceae</taxon>
        <taxon>Scleroderma</taxon>
    </lineage>
</organism>